<dbReference type="EMBL" id="CP018799">
    <property type="protein sequence ID" value="ATX79252.1"/>
    <property type="molecule type" value="Genomic_DNA"/>
</dbReference>
<evidence type="ECO:0000256" key="2">
    <source>
        <dbReference type="ARBA" id="ARBA00022448"/>
    </source>
</evidence>
<dbReference type="Pfam" id="PF07715">
    <property type="entry name" value="Plug"/>
    <property type="match status" value="1"/>
</dbReference>
<organism evidence="16 17">
    <name type="scientific">Mariprofundus aestuarium</name>
    <dbReference type="NCBI Taxonomy" id="1921086"/>
    <lineage>
        <taxon>Bacteria</taxon>
        <taxon>Pseudomonadati</taxon>
        <taxon>Pseudomonadota</taxon>
        <taxon>Candidatius Mariprofundia</taxon>
        <taxon>Mariprofundales</taxon>
        <taxon>Mariprofundaceae</taxon>
        <taxon>Mariprofundus</taxon>
    </lineage>
</organism>
<accession>A0A2K8KX27</accession>
<keyword evidence="3 10" id="KW-1134">Transmembrane beta strand</keyword>
<sequence length="711" mass="78274">MGLMSVDSTTIDDRFESKRGEPSNISVISGDKVEKAHAENIKQILDAIPGVTAELQSQDSLKIHIRGVENQRFMGEKPGVAVVIDGVPVFERTGRVNINMDDIASIKVIKGGASYLFGDDALAGAVIITTKRGAKMAGGSVSAEAGSFGYKRGMARAGFAADKVSGHVQVSRRDADSYYFQGKYKADYLNGKLQGYLSDTSDLTFGWEVAKRFKDSHGTVTGVTQAAVDPTSVDGRDFARNYNVDLGKFYLTYANDISETSNLMFNAYQFGDHTKYWSSPVRYDLAFQPVIDVNAYANDNDYKQIQRGIKSEWRGSSESFGLMGGVDLRDNSYNNRVTILQDHRTSPSPFSPVMTAGTVITHDKTRERMAAGYGELKFRLADPLTVTMNGRYDQIKLSYEDYLPGAAAPNLSKKFNVGSWRGGLNYDFSDSVSLYSNVSTGFRAPTIQQLFAGTISLTGNVAANPNLTPEQATNYEIGLRGRADIGAGDVEWDIAFFQIDRKDFILNVAGQYATPNAGVIDQYQNIGGMRNRGIEVALKSDQEQLFSMDVAYTFLDAKFTRYDNYNLLLGNRFSPAPGANTRVAYNNSGNVVPRAPKHKVFVAARIKPFKGFTLATEMNAQASYYADEINQEKIGGHAIFDLIANYDFATGSKNQVKWSLFGRVDNAFDRTYYNTARGYYDSNGDFAYNAEDLSIVVNPGRRWTAGVTATF</sequence>
<evidence type="ECO:0000256" key="1">
    <source>
        <dbReference type="ARBA" id="ARBA00004571"/>
    </source>
</evidence>
<dbReference type="PANTHER" id="PTHR30069">
    <property type="entry name" value="TONB-DEPENDENT OUTER MEMBRANE RECEPTOR"/>
    <property type="match status" value="1"/>
</dbReference>
<dbReference type="InterPro" id="IPR039426">
    <property type="entry name" value="TonB-dep_rcpt-like"/>
</dbReference>
<keyword evidence="2 10" id="KW-0813">Transport</keyword>
<dbReference type="PROSITE" id="PS01156">
    <property type="entry name" value="TONB_DEPENDENT_REC_2"/>
    <property type="match status" value="1"/>
</dbReference>
<evidence type="ECO:0000259" key="15">
    <source>
        <dbReference type="Pfam" id="PF07715"/>
    </source>
</evidence>
<evidence type="ECO:0000256" key="13">
    <source>
        <dbReference type="SAM" id="MobiDB-lite"/>
    </source>
</evidence>
<reference evidence="16 17" key="1">
    <citation type="submission" date="2016-12" db="EMBL/GenBank/DDBJ databases">
        <title>Isolation and genomic insights into novel planktonic Zetaproteobacteria from stratified waters of the Chesapeake Bay.</title>
        <authorList>
            <person name="McAllister S.M."/>
            <person name="Kato S."/>
            <person name="Chan C.S."/>
            <person name="Chiu B.K."/>
            <person name="Field E.K."/>
        </authorList>
    </citation>
    <scope>NUCLEOTIDE SEQUENCE [LARGE SCALE GENOMIC DNA]</scope>
    <source>
        <strain evidence="16 17">CP-5</strain>
    </source>
</reference>
<feature type="region of interest" description="Disordered" evidence="13">
    <location>
        <begin position="1"/>
        <end position="23"/>
    </location>
</feature>
<evidence type="ECO:0000256" key="8">
    <source>
        <dbReference type="ARBA" id="ARBA00023136"/>
    </source>
</evidence>
<evidence type="ECO:0000256" key="12">
    <source>
        <dbReference type="RuleBase" id="RU003357"/>
    </source>
</evidence>
<evidence type="ECO:0000259" key="14">
    <source>
        <dbReference type="Pfam" id="PF00593"/>
    </source>
</evidence>
<protein>
    <submittedName>
        <fullName evidence="16">Iron complex outermembrane recepter protein</fullName>
    </submittedName>
</protein>
<dbReference type="Gene3D" id="2.170.130.10">
    <property type="entry name" value="TonB-dependent receptor, plug domain"/>
    <property type="match status" value="1"/>
</dbReference>
<keyword evidence="9 10" id="KW-0998">Cell outer membrane</keyword>
<dbReference type="InterPro" id="IPR037066">
    <property type="entry name" value="Plug_dom_sf"/>
</dbReference>
<dbReference type="PANTHER" id="PTHR30069:SF53">
    <property type="entry name" value="COLICIN I RECEPTOR-RELATED"/>
    <property type="match status" value="1"/>
</dbReference>
<dbReference type="PROSITE" id="PS52016">
    <property type="entry name" value="TONB_DEPENDENT_REC_3"/>
    <property type="match status" value="1"/>
</dbReference>
<dbReference type="AlphaFoldDB" id="A0A2K8KX27"/>
<evidence type="ECO:0000313" key="16">
    <source>
        <dbReference type="EMBL" id="ATX79252.1"/>
    </source>
</evidence>
<dbReference type="GO" id="GO:0044718">
    <property type="term" value="P:siderophore transmembrane transport"/>
    <property type="evidence" value="ECO:0007669"/>
    <property type="project" value="TreeGrafter"/>
</dbReference>
<feature type="domain" description="TonB-dependent receptor-like beta-barrel" evidence="14">
    <location>
        <begin position="185"/>
        <end position="666"/>
    </location>
</feature>
<comment type="subcellular location">
    <subcellularLocation>
        <location evidence="1 10">Cell outer membrane</location>
        <topology evidence="1 10">Multi-pass membrane protein</topology>
    </subcellularLocation>
</comment>
<keyword evidence="4 10" id="KW-0812">Transmembrane</keyword>
<dbReference type="GO" id="GO:0015344">
    <property type="term" value="F:siderophore uptake transmembrane transporter activity"/>
    <property type="evidence" value="ECO:0007669"/>
    <property type="project" value="TreeGrafter"/>
</dbReference>
<dbReference type="InterPro" id="IPR000531">
    <property type="entry name" value="Beta-barrel_TonB"/>
</dbReference>
<comment type="similarity">
    <text evidence="10 12">Belongs to the TonB-dependent receptor family.</text>
</comment>
<evidence type="ECO:0000256" key="7">
    <source>
        <dbReference type="ARBA" id="ARBA00023077"/>
    </source>
</evidence>
<dbReference type="KEGG" id="maes:Ga0123461_0832"/>
<evidence type="ECO:0000256" key="11">
    <source>
        <dbReference type="PROSITE-ProRule" id="PRU10144"/>
    </source>
</evidence>
<keyword evidence="5" id="KW-0732">Signal</keyword>
<evidence type="ECO:0000256" key="9">
    <source>
        <dbReference type="ARBA" id="ARBA00023237"/>
    </source>
</evidence>
<feature type="domain" description="TonB-dependent receptor plug" evidence="15">
    <location>
        <begin position="18"/>
        <end position="125"/>
    </location>
</feature>
<dbReference type="Gene3D" id="2.40.170.20">
    <property type="entry name" value="TonB-dependent receptor, beta-barrel domain"/>
    <property type="match status" value="1"/>
</dbReference>
<evidence type="ECO:0000256" key="10">
    <source>
        <dbReference type="PROSITE-ProRule" id="PRU01360"/>
    </source>
</evidence>
<keyword evidence="7 12" id="KW-0798">TonB box</keyword>
<dbReference type="SUPFAM" id="SSF56935">
    <property type="entry name" value="Porins"/>
    <property type="match status" value="1"/>
</dbReference>
<evidence type="ECO:0000256" key="5">
    <source>
        <dbReference type="ARBA" id="ARBA00022729"/>
    </source>
</evidence>
<gene>
    <name evidence="16" type="ORF">Ga0123461_0832</name>
</gene>
<feature type="compositionally biased region" description="Basic and acidic residues" evidence="13">
    <location>
        <begin position="11"/>
        <end position="21"/>
    </location>
</feature>
<dbReference type="Pfam" id="PF00593">
    <property type="entry name" value="TonB_dep_Rec_b-barrel"/>
    <property type="match status" value="1"/>
</dbReference>
<evidence type="ECO:0000256" key="4">
    <source>
        <dbReference type="ARBA" id="ARBA00022692"/>
    </source>
</evidence>
<evidence type="ECO:0000256" key="3">
    <source>
        <dbReference type="ARBA" id="ARBA00022452"/>
    </source>
</evidence>
<proteinExistence type="inferred from homology"/>
<dbReference type="InterPro" id="IPR012910">
    <property type="entry name" value="Plug_dom"/>
</dbReference>
<evidence type="ECO:0000313" key="17">
    <source>
        <dbReference type="Proteomes" id="UP000231701"/>
    </source>
</evidence>
<keyword evidence="6" id="KW-0406">Ion transport</keyword>
<dbReference type="Proteomes" id="UP000231701">
    <property type="component" value="Chromosome"/>
</dbReference>
<feature type="short sequence motif" description="TonB C-terminal box" evidence="11">
    <location>
        <begin position="694"/>
        <end position="711"/>
    </location>
</feature>
<keyword evidence="17" id="KW-1185">Reference proteome</keyword>
<dbReference type="InterPro" id="IPR010917">
    <property type="entry name" value="TonB_rcpt_CS"/>
</dbReference>
<dbReference type="CDD" id="cd01347">
    <property type="entry name" value="ligand_gated_channel"/>
    <property type="match status" value="1"/>
</dbReference>
<dbReference type="GO" id="GO:0009279">
    <property type="term" value="C:cell outer membrane"/>
    <property type="evidence" value="ECO:0007669"/>
    <property type="project" value="UniProtKB-SubCell"/>
</dbReference>
<keyword evidence="8 10" id="KW-0472">Membrane</keyword>
<name>A0A2K8KX27_MARES</name>
<evidence type="ECO:0000256" key="6">
    <source>
        <dbReference type="ARBA" id="ARBA00023065"/>
    </source>
</evidence>
<dbReference type="InterPro" id="IPR036942">
    <property type="entry name" value="Beta-barrel_TonB_sf"/>
</dbReference>